<keyword evidence="3" id="KW-0472">Membrane</keyword>
<feature type="coiled-coil region" evidence="1">
    <location>
        <begin position="612"/>
        <end position="691"/>
    </location>
</feature>
<evidence type="ECO:0000313" key="5">
    <source>
        <dbReference type="Proteomes" id="UP000034164"/>
    </source>
</evidence>
<proteinExistence type="predicted"/>
<sequence>MPRPGGTGRKTHHVNRHENGIAVSGKNLAKPKSNGHLNGNLNGAHLPALSSHSQDSGNSPGQLQAITPAGDHELDGTMCSSKVESNGRAQANGYEKVSAAMSNGHSYPPASANGGAMPAAIFGEQMPTTVDKTGGSASSLKKTSSTSSVNPFSLASTILKSCPMYDTIAILIFLLQLPPIVLTLVQFLFASLTFMPPAGVSTNVLTSNFDIFQGPAGTPSLSTMIAMDGFCLLVWGLFMWTWAQNFAIDLAQVQVAITMGGGSSGKNEGVNAFCVMMVLIVHVLRSKGVQDFVIGYLLSAKLISTDTLAQYSHLIPQEFRRKEPPSPPSWLRSLLAVHILAQAGTAMARRSMAKNRSPPPSKPGKRTDTEASAGSQTHIDSSAFESVTNGSSILTTDGAVIGPSVLKENRERLSSAKKRRRQANQVRSRQPFWAALASTKVTVMREYDHSRNGTWPTAHHPVTEDDVEGLPLNDGFIWITQVDNSSIKFAASDFAQIDDAMYENSDQDVHAEPFYIRVNGAHWAPVTLSRVLNKAGEPSLVCWRGEISGLAPDCAYTCSFIRYDTDETICVMSVKTPPTPDTDQALSVLNISPSPRQSLRPSSPTTTIKNSIANAEAKLNERRARLKRSKNDHKLLISKLKKEVDNFNTRLSGGSDENRQRQRLLQLERTIKQTEEATAAIDVQLQNLEAAPEEELEEWNSRKCAFDQEMDRVRSLKEEVDTARIVASRSISSAKSELTSVIQKRERLQGRQQRLTEQHERITSANNQGLNERERRVAEQLAKERERAGIEENFHDQLTSITRSIQDYQIRTTHLWQQVAAVEQAYQQQQQQQMLMNSGPLTPEGNLPGTNPPPLESSTSTMSAMPSATRSLSGSIYANFSTNETEGFTDRQASMSPVVATSHLMSVDQQPYPSSPLATTDPFFGPELSTHRHRSLSNFSGTSVPVDQVVPTRPRDSPDSTGETNPKNATNFGRGTRQFIRAGSQGSASGSGSGTGSGSGSPHSSREKPSWC</sequence>
<feature type="region of interest" description="Disordered" evidence="2">
    <location>
        <begin position="837"/>
        <end position="868"/>
    </location>
</feature>
<feature type="region of interest" description="Disordered" evidence="2">
    <location>
        <begin position="908"/>
        <end position="1012"/>
    </location>
</feature>
<evidence type="ECO:0000256" key="1">
    <source>
        <dbReference type="SAM" id="Coils"/>
    </source>
</evidence>
<comment type="caution">
    <text evidence="4">The sequence shown here is derived from an EMBL/GenBank/DDBJ whole genome shotgun (WGS) entry which is preliminary data.</text>
</comment>
<feature type="transmembrane region" description="Helical" evidence="3">
    <location>
        <begin position="168"/>
        <end position="189"/>
    </location>
</feature>
<feature type="region of interest" description="Disordered" evidence="2">
    <location>
        <begin position="1"/>
        <end position="80"/>
    </location>
</feature>
<dbReference type="OrthoDB" id="4158994at2759"/>
<keyword evidence="3" id="KW-0812">Transmembrane</keyword>
<dbReference type="Proteomes" id="UP000034164">
    <property type="component" value="Unassembled WGS sequence"/>
</dbReference>
<feature type="compositionally biased region" description="Polar residues" evidence="2">
    <location>
        <begin position="908"/>
        <end position="918"/>
    </location>
</feature>
<feature type="compositionally biased region" description="Gly residues" evidence="2">
    <location>
        <begin position="989"/>
        <end position="999"/>
    </location>
</feature>
<feature type="compositionally biased region" description="Polar residues" evidence="2">
    <location>
        <begin position="50"/>
        <end position="65"/>
    </location>
</feature>
<feature type="compositionally biased region" description="Low complexity" evidence="2">
    <location>
        <begin position="34"/>
        <end position="49"/>
    </location>
</feature>
<dbReference type="VEuPathDB" id="FungiDB:EMCG_02240"/>
<dbReference type="EMBL" id="LCZI01000983">
    <property type="protein sequence ID" value="KKZ63429.1"/>
    <property type="molecule type" value="Genomic_DNA"/>
</dbReference>
<feature type="compositionally biased region" description="Low complexity" evidence="2">
    <location>
        <begin position="857"/>
        <end position="868"/>
    </location>
</feature>
<protein>
    <recommendedName>
        <fullName evidence="6">Ubiquitination network signaling protein acrB</fullName>
    </recommendedName>
</protein>
<dbReference type="AlphaFoldDB" id="A0A0G2J1Q4"/>
<evidence type="ECO:0000256" key="2">
    <source>
        <dbReference type="SAM" id="MobiDB-lite"/>
    </source>
</evidence>
<feature type="compositionally biased region" description="Polar residues" evidence="2">
    <location>
        <begin position="370"/>
        <end position="382"/>
    </location>
</feature>
<evidence type="ECO:0000256" key="3">
    <source>
        <dbReference type="SAM" id="Phobius"/>
    </source>
</evidence>
<evidence type="ECO:0000313" key="4">
    <source>
        <dbReference type="EMBL" id="KKZ63429.1"/>
    </source>
</evidence>
<keyword evidence="1" id="KW-0175">Coiled coil</keyword>
<reference evidence="5" key="1">
    <citation type="journal article" date="2015" name="PLoS Genet.">
        <title>The dynamic genome and transcriptome of the human fungal pathogen Blastomyces and close relative Emmonsia.</title>
        <authorList>
            <person name="Munoz J.F."/>
            <person name="Gauthier G.M."/>
            <person name="Desjardins C.A."/>
            <person name="Gallo J.E."/>
            <person name="Holder J."/>
            <person name="Sullivan T.D."/>
            <person name="Marty A.J."/>
            <person name="Carmen J.C."/>
            <person name="Chen Z."/>
            <person name="Ding L."/>
            <person name="Gujja S."/>
            <person name="Magrini V."/>
            <person name="Misas E."/>
            <person name="Mitreva M."/>
            <person name="Priest M."/>
            <person name="Saif S."/>
            <person name="Whiston E.A."/>
            <person name="Young S."/>
            <person name="Zeng Q."/>
            <person name="Goldman W.E."/>
            <person name="Mardis E.R."/>
            <person name="Taylor J.W."/>
            <person name="McEwen J.G."/>
            <person name="Clay O.K."/>
            <person name="Klein B.S."/>
            <person name="Cuomo C.A."/>
        </authorList>
    </citation>
    <scope>NUCLEOTIDE SEQUENCE [LARGE SCALE GENOMIC DNA]</scope>
    <source>
        <strain evidence="5">UAMH 3008</strain>
    </source>
</reference>
<evidence type="ECO:0008006" key="6">
    <source>
        <dbReference type="Google" id="ProtNLM"/>
    </source>
</evidence>
<gene>
    <name evidence="4" type="ORF">EMCG_02240</name>
</gene>
<accession>A0A0G2J1Q4</accession>
<feature type="coiled-coil region" evidence="1">
    <location>
        <begin position="738"/>
        <end position="791"/>
    </location>
</feature>
<name>A0A0G2J1Q4_9EURO</name>
<feature type="compositionally biased region" description="Polar residues" evidence="2">
    <location>
        <begin position="959"/>
        <end position="973"/>
    </location>
</feature>
<keyword evidence="3" id="KW-1133">Transmembrane helix</keyword>
<feature type="compositionally biased region" description="Polar residues" evidence="2">
    <location>
        <begin position="936"/>
        <end position="945"/>
    </location>
</feature>
<feature type="region of interest" description="Disordered" evidence="2">
    <location>
        <begin position="348"/>
        <end position="382"/>
    </location>
</feature>
<organism evidence="4 5">
    <name type="scientific">[Emmonsia] crescens</name>
    <dbReference type="NCBI Taxonomy" id="73230"/>
    <lineage>
        <taxon>Eukaryota</taxon>
        <taxon>Fungi</taxon>
        <taxon>Dikarya</taxon>
        <taxon>Ascomycota</taxon>
        <taxon>Pezizomycotina</taxon>
        <taxon>Eurotiomycetes</taxon>
        <taxon>Eurotiomycetidae</taxon>
        <taxon>Onygenales</taxon>
        <taxon>Ajellomycetaceae</taxon>
        <taxon>Emergomyces</taxon>
    </lineage>
</organism>